<proteinExistence type="predicted"/>
<dbReference type="Pfam" id="PF00293">
    <property type="entry name" value="NUDIX"/>
    <property type="match status" value="1"/>
</dbReference>
<organism evidence="4 5">
    <name type="scientific">Roseibium algicola</name>
    <dbReference type="NCBI Taxonomy" id="2857014"/>
    <lineage>
        <taxon>Bacteria</taxon>
        <taxon>Pseudomonadati</taxon>
        <taxon>Pseudomonadota</taxon>
        <taxon>Alphaproteobacteria</taxon>
        <taxon>Hyphomicrobiales</taxon>
        <taxon>Stappiaceae</taxon>
        <taxon>Roseibium</taxon>
    </lineage>
</organism>
<reference evidence="4 5" key="1">
    <citation type="submission" date="2017-02" db="EMBL/GenBank/DDBJ databases">
        <authorList>
            <person name="Jeong S."/>
        </authorList>
    </citation>
    <scope>NUCLEOTIDE SEQUENCE [LARGE SCALE GENOMIC DNA]</scope>
    <source>
        <strain evidence="4 5">RMAR6-6</strain>
    </source>
</reference>
<gene>
    <name evidence="4" type="ORF">B0E33_17385</name>
</gene>
<dbReference type="PANTHER" id="PTHR43046:SF14">
    <property type="entry name" value="MUTT_NUDIX FAMILY PROTEIN"/>
    <property type="match status" value="1"/>
</dbReference>
<keyword evidence="2" id="KW-0378">Hydrolase</keyword>
<comment type="cofactor">
    <cofactor evidence="1">
        <name>Mg(2+)</name>
        <dbReference type="ChEBI" id="CHEBI:18420"/>
    </cofactor>
</comment>
<evidence type="ECO:0000256" key="1">
    <source>
        <dbReference type="ARBA" id="ARBA00001946"/>
    </source>
</evidence>
<evidence type="ECO:0000313" key="5">
    <source>
        <dbReference type="Proteomes" id="UP000188174"/>
    </source>
</evidence>
<protein>
    <recommendedName>
        <fullName evidence="3">Nudix hydrolase domain-containing protein</fullName>
    </recommendedName>
</protein>
<dbReference type="EMBL" id="CP019630">
    <property type="protein sequence ID" value="AQQ05123.1"/>
    <property type="molecule type" value="Genomic_DNA"/>
</dbReference>
<feature type="domain" description="Nudix hydrolase" evidence="3">
    <location>
        <begin position="1"/>
        <end position="140"/>
    </location>
</feature>
<dbReference type="Gene3D" id="3.90.79.10">
    <property type="entry name" value="Nucleoside Triphosphate Pyrophosphohydrolase"/>
    <property type="match status" value="1"/>
</dbReference>
<dbReference type="SUPFAM" id="SSF55811">
    <property type="entry name" value="Nudix"/>
    <property type="match status" value="1"/>
</dbReference>
<sequence length="152" mass="17473">MFRPVIRSTPRAFIRRGDRLLVQDKRHPVKGRYFTLPGGKQDPGETLEACLKRECVEEIGAAITVSHLMHVAEVHRRKQAAREYQHQLDFIFACSVAEDYQPVLGPRPDPHQVGTRWIGFDEAQQLRPLYVIKLFSLGCTREPEVYLGPHND</sequence>
<evidence type="ECO:0000256" key="2">
    <source>
        <dbReference type="ARBA" id="ARBA00022801"/>
    </source>
</evidence>
<dbReference type="PROSITE" id="PS51462">
    <property type="entry name" value="NUDIX"/>
    <property type="match status" value="1"/>
</dbReference>
<dbReference type="InterPro" id="IPR000086">
    <property type="entry name" value="NUDIX_hydrolase_dom"/>
</dbReference>
<dbReference type="PANTHER" id="PTHR43046">
    <property type="entry name" value="GDP-MANNOSE MANNOSYL HYDROLASE"/>
    <property type="match status" value="1"/>
</dbReference>
<evidence type="ECO:0000313" key="4">
    <source>
        <dbReference type="EMBL" id="AQQ05123.1"/>
    </source>
</evidence>
<evidence type="ECO:0000259" key="3">
    <source>
        <dbReference type="PROSITE" id="PS51462"/>
    </source>
</evidence>
<accession>A0ABM6I405</accession>
<dbReference type="RefSeq" id="WP_167579553.1">
    <property type="nucleotide sequence ID" value="NZ_CP019630.1"/>
</dbReference>
<keyword evidence="5" id="KW-1185">Reference proteome</keyword>
<dbReference type="InterPro" id="IPR015797">
    <property type="entry name" value="NUDIX_hydrolase-like_dom_sf"/>
</dbReference>
<dbReference type="Proteomes" id="UP000188174">
    <property type="component" value="Chromosome"/>
</dbReference>
<name>A0ABM6I405_9HYPH</name>